<dbReference type="Proteomes" id="UP000783213">
    <property type="component" value="Unassembled WGS sequence"/>
</dbReference>
<feature type="compositionally biased region" description="Polar residues" evidence="1">
    <location>
        <begin position="35"/>
        <end position="46"/>
    </location>
</feature>
<keyword evidence="3" id="KW-1185">Reference proteome</keyword>
<comment type="caution">
    <text evidence="2">The sequence shown here is derived from an EMBL/GenBank/DDBJ whole genome shotgun (WGS) entry which is preliminary data.</text>
</comment>
<sequence length="142" mass="15996">MPPRPIPALISQVPHSLSIAQPSPAHPIPSHPIQTQPKTGNPQIHAQKTLPFPSTPFSHPSNLISPSDPLSPKKRRKEEKKKRNERRSKKPPTVDPPNGWVPKSRTFWYRETWVHPTQQSHPFPFRVFENPHPGGEDGSSGD</sequence>
<dbReference type="EMBL" id="RCSX01000023">
    <property type="protein sequence ID" value="KAF7921273.1"/>
    <property type="molecule type" value="Genomic_DNA"/>
</dbReference>
<dbReference type="RefSeq" id="XP_038807403.1">
    <property type="nucleotide sequence ID" value="XM_038956322.1"/>
</dbReference>
<evidence type="ECO:0000256" key="1">
    <source>
        <dbReference type="SAM" id="MobiDB-lite"/>
    </source>
</evidence>
<dbReference type="GeneID" id="62235472"/>
<accession>A0ABQ7IDV9</accession>
<evidence type="ECO:0000313" key="3">
    <source>
        <dbReference type="Proteomes" id="UP000783213"/>
    </source>
</evidence>
<organism evidence="2 3">
    <name type="scientific">Botrytis deweyae</name>
    <dbReference type="NCBI Taxonomy" id="2478750"/>
    <lineage>
        <taxon>Eukaryota</taxon>
        <taxon>Fungi</taxon>
        <taxon>Dikarya</taxon>
        <taxon>Ascomycota</taxon>
        <taxon>Pezizomycotina</taxon>
        <taxon>Leotiomycetes</taxon>
        <taxon>Helotiales</taxon>
        <taxon>Sclerotiniaceae</taxon>
        <taxon>Botrytis</taxon>
    </lineage>
</organism>
<feature type="region of interest" description="Disordered" evidence="1">
    <location>
        <begin position="1"/>
        <end position="102"/>
    </location>
</feature>
<name>A0ABQ7IDV9_9HELO</name>
<evidence type="ECO:0000313" key="2">
    <source>
        <dbReference type="EMBL" id="KAF7921273.1"/>
    </source>
</evidence>
<feature type="region of interest" description="Disordered" evidence="1">
    <location>
        <begin position="119"/>
        <end position="142"/>
    </location>
</feature>
<proteinExistence type="predicted"/>
<protein>
    <submittedName>
        <fullName evidence="2">Uncharacterized protein</fullName>
    </submittedName>
</protein>
<feature type="compositionally biased region" description="Basic residues" evidence="1">
    <location>
        <begin position="72"/>
        <end position="90"/>
    </location>
</feature>
<feature type="compositionally biased region" description="Polar residues" evidence="1">
    <location>
        <begin position="55"/>
        <end position="65"/>
    </location>
</feature>
<gene>
    <name evidence="2" type="ORF">EAE98_008699</name>
</gene>
<reference evidence="2 3" key="1">
    <citation type="journal article" date="2020" name="Genome Biol. Evol.">
        <title>Comparative genomics of Sclerotiniaceae.</title>
        <authorList>
            <person name="Valero Jimenez C.A."/>
            <person name="Steentjes M."/>
            <person name="Scholten O.E."/>
            <person name="Van Kan J.A.L."/>
        </authorList>
    </citation>
    <scope>NUCLEOTIDE SEQUENCE [LARGE SCALE GENOMIC DNA]</scope>
    <source>
        <strain evidence="2 3">B1</strain>
    </source>
</reference>